<dbReference type="EMBL" id="LR828253">
    <property type="protein sequence ID" value="CAD0299357.1"/>
    <property type="molecule type" value="Genomic_DNA"/>
</dbReference>
<dbReference type="EMBL" id="LR828253">
    <property type="protein sequence ID" value="CAD0299352.1"/>
    <property type="molecule type" value="Genomic_DNA"/>
</dbReference>
<dbReference type="AlphaFoldDB" id="A0A6V7BEE7"/>
<evidence type="ECO:0000313" key="1">
    <source>
        <dbReference type="EMBL" id="CAD0299357.1"/>
    </source>
</evidence>
<accession>A0A6V7BEE7</accession>
<gene>
    <name evidence="1" type="ORF">CFBP8129_01650</name>
</gene>
<reference evidence="1" key="1">
    <citation type="submission" date="2020-07" db="EMBL/GenBank/DDBJ databases">
        <authorList>
            <person name="Pothier F. J."/>
        </authorList>
    </citation>
    <scope>NUCLEOTIDE SEQUENCE</scope>
    <source>
        <strain evidence="1">CFBP 8129</strain>
    </source>
</reference>
<organism evidence="1">
    <name type="scientific">Xanthomonas hortorum pv. gardneri</name>
    <dbReference type="NCBI Taxonomy" id="2754056"/>
    <lineage>
        <taxon>Bacteria</taxon>
        <taxon>Pseudomonadati</taxon>
        <taxon>Pseudomonadota</taxon>
        <taxon>Gammaproteobacteria</taxon>
        <taxon>Lysobacterales</taxon>
        <taxon>Lysobacteraceae</taxon>
        <taxon>Xanthomonas</taxon>
    </lineage>
</organism>
<name>A0A6V7BEE7_9XANT</name>
<protein>
    <submittedName>
        <fullName evidence="1">Uncharacterized protein</fullName>
    </submittedName>
</protein>
<sequence length="223" mass="24284">MSIAPPTEVPSERFVEQMGNHFLMNLIGANHAYFHIPTQAAEAALGYDSSLQGFKTLVIQYKRLVPNVPTYTGRIPIDTTQLANLQTKFPPAHQPYAFIGFCEHQAYNTIRPLFSAGTGSLLGNRIIFLDIHSPTLAGRPHKNSINSSLVGPVLGTEAFKLPDLANKFVACGVGLFQADSPETQLRVAESEIRSFGNLSLLHAKLPGWTSKNSFKPTPLRGAA</sequence>
<dbReference type="RefSeq" id="WP_006451869.1">
    <property type="nucleotide sequence ID" value="NZ_CP018728.1"/>
</dbReference>
<proteinExistence type="predicted"/>